<accession>M4C1I0</accession>
<organism evidence="1 2">
    <name type="scientific">Hyaloperonospora arabidopsidis (strain Emoy2)</name>
    <name type="common">Downy mildew agent</name>
    <name type="synonym">Peronospora arabidopsidis</name>
    <dbReference type="NCBI Taxonomy" id="559515"/>
    <lineage>
        <taxon>Eukaryota</taxon>
        <taxon>Sar</taxon>
        <taxon>Stramenopiles</taxon>
        <taxon>Oomycota</taxon>
        <taxon>Peronosporomycetes</taxon>
        <taxon>Peronosporales</taxon>
        <taxon>Peronosporaceae</taxon>
        <taxon>Hyaloperonospora</taxon>
    </lineage>
</organism>
<protein>
    <submittedName>
        <fullName evidence="1">Uncharacterized protein</fullName>
    </submittedName>
</protein>
<dbReference type="VEuPathDB" id="FungiDB:HpaG812930"/>
<name>M4C1I0_HYAAE</name>
<dbReference type="HOGENOM" id="CLU_2532297_0_0_1"/>
<dbReference type="Proteomes" id="UP000011713">
    <property type="component" value="Unassembled WGS sequence"/>
</dbReference>
<evidence type="ECO:0000313" key="1">
    <source>
        <dbReference type="EnsemblProtists" id="HpaP812930"/>
    </source>
</evidence>
<evidence type="ECO:0000313" key="2">
    <source>
        <dbReference type="Proteomes" id="UP000011713"/>
    </source>
</evidence>
<dbReference type="AlphaFoldDB" id="M4C1I0"/>
<sequence length="84" mass="9178">MVRLLSNCGIVFGTAAINILSISEYATTDTDPSVSKWVTKWLLPASVRNSAFETRNADPASFPFRASALSCALHLSRQHPLTVR</sequence>
<dbReference type="EMBL" id="CU855853">
    <property type="status" value="NOT_ANNOTATED_CDS"/>
    <property type="molecule type" value="Genomic_DNA"/>
</dbReference>
<dbReference type="EnsemblProtists" id="HpaT812930">
    <property type="protein sequence ID" value="HpaP812930"/>
    <property type="gene ID" value="HpaG812930"/>
</dbReference>
<reference evidence="1" key="2">
    <citation type="submission" date="2015-06" db="UniProtKB">
        <authorList>
            <consortium name="EnsemblProtists"/>
        </authorList>
    </citation>
    <scope>IDENTIFICATION</scope>
    <source>
        <strain evidence="1">Emoy2</strain>
    </source>
</reference>
<keyword evidence="2" id="KW-1185">Reference proteome</keyword>
<reference evidence="2" key="1">
    <citation type="journal article" date="2010" name="Science">
        <title>Signatures of adaptation to obligate biotrophy in the Hyaloperonospora arabidopsidis genome.</title>
        <authorList>
            <person name="Baxter L."/>
            <person name="Tripathy S."/>
            <person name="Ishaque N."/>
            <person name="Boot N."/>
            <person name="Cabral A."/>
            <person name="Kemen E."/>
            <person name="Thines M."/>
            <person name="Ah-Fong A."/>
            <person name="Anderson R."/>
            <person name="Badejoko W."/>
            <person name="Bittner-Eddy P."/>
            <person name="Boore J.L."/>
            <person name="Chibucos M.C."/>
            <person name="Coates M."/>
            <person name="Dehal P."/>
            <person name="Delehaunty K."/>
            <person name="Dong S."/>
            <person name="Downton P."/>
            <person name="Dumas B."/>
            <person name="Fabro G."/>
            <person name="Fronick C."/>
            <person name="Fuerstenberg S.I."/>
            <person name="Fulton L."/>
            <person name="Gaulin E."/>
            <person name="Govers F."/>
            <person name="Hughes L."/>
            <person name="Humphray S."/>
            <person name="Jiang R.H."/>
            <person name="Judelson H."/>
            <person name="Kamoun S."/>
            <person name="Kyung K."/>
            <person name="Meijer H."/>
            <person name="Minx P."/>
            <person name="Morris P."/>
            <person name="Nelson J."/>
            <person name="Phuntumart V."/>
            <person name="Qutob D."/>
            <person name="Rehmany A."/>
            <person name="Rougon-Cardoso A."/>
            <person name="Ryden P."/>
            <person name="Torto-Alalibo T."/>
            <person name="Studholme D."/>
            <person name="Wang Y."/>
            <person name="Win J."/>
            <person name="Wood J."/>
            <person name="Clifton S.W."/>
            <person name="Rogers J."/>
            <person name="Van den Ackerveken G."/>
            <person name="Jones J.D."/>
            <person name="McDowell J.M."/>
            <person name="Beynon J."/>
            <person name="Tyler B.M."/>
        </authorList>
    </citation>
    <scope>NUCLEOTIDE SEQUENCE [LARGE SCALE GENOMIC DNA]</scope>
    <source>
        <strain evidence="2">Emoy2</strain>
    </source>
</reference>
<proteinExistence type="predicted"/>
<dbReference type="InParanoid" id="M4C1I0"/>